<organism evidence="1 2">
    <name type="scientific">Thermus aquaticus (strain ATCC BAA-2747 / Y51MC23)</name>
    <dbReference type="NCBI Taxonomy" id="498848"/>
    <lineage>
        <taxon>Bacteria</taxon>
        <taxon>Thermotogati</taxon>
        <taxon>Deinococcota</taxon>
        <taxon>Deinococci</taxon>
        <taxon>Thermales</taxon>
        <taxon>Thermaceae</taxon>
        <taxon>Thermus</taxon>
    </lineage>
</organism>
<name>A0ABM5VJI8_THEA5</name>
<proteinExistence type="predicted"/>
<dbReference type="EMBL" id="CP010822">
    <property type="protein sequence ID" value="ALJ90043.1"/>
    <property type="molecule type" value="Genomic_DNA"/>
</dbReference>
<dbReference type="RefSeq" id="WP_060473973.1">
    <property type="nucleotide sequence ID" value="NZ_CP010822.1"/>
</dbReference>
<sequence length="225" mass="25862">MSLAELVKALDEEGLTLAVEGGRPKFVGNVEAARAFLARHREEMAHYRGLLAHFLITTQDDTSEAREEFTMAYEAKLRAEAEEEIGRNVPYWLAYAFWCLLTDALSGYVRWGLERYTWAALLEAVEEGQHVGLEVRALARWARAHLAREAHLAVLRFEDPAWVEKKEKLANEAEAWAWRAWLVALAVRNRRGVSRLDPWVDLSPWVRLLAKHGRAWRLAFREEAA</sequence>
<gene>
    <name evidence="1" type="ORF">TO73_0179</name>
</gene>
<dbReference type="Proteomes" id="UP000058660">
    <property type="component" value="Chromosome"/>
</dbReference>
<protein>
    <submittedName>
        <fullName evidence="1">Uncharacterized protein</fullName>
    </submittedName>
</protein>
<evidence type="ECO:0000313" key="1">
    <source>
        <dbReference type="EMBL" id="ALJ90043.1"/>
    </source>
</evidence>
<evidence type="ECO:0000313" key="2">
    <source>
        <dbReference type="Proteomes" id="UP000058660"/>
    </source>
</evidence>
<accession>A0ABM5VJI8</accession>
<keyword evidence="2" id="KW-1185">Reference proteome</keyword>
<reference evidence="2" key="1">
    <citation type="journal article" date="2015" name="PLoS ONE">
        <title>Complete Genome Sequence of Thermus aquaticus Y51MC23.</title>
        <authorList>
            <person name="Brumm P.J."/>
            <person name="Monsma S."/>
            <person name="Keough B."/>
            <person name="Jasinovica S."/>
            <person name="Ferguson E."/>
            <person name="Schoenfeld T."/>
            <person name="Lodes M."/>
            <person name="Mead D.A."/>
        </authorList>
    </citation>
    <scope>NUCLEOTIDE SEQUENCE [LARGE SCALE GENOMIC DNA]</scope>
    <source>
        <strain evidence="2">BAA-2747 / Y51MC23</strain>
    </source>
</reference>